<proteinExistence type="predicted"/>
<dbReference type="GeneID" id="66975646"/>
<dbReference type="AlphaFoldDB" id="A0AAI8C9E0"/>
<dbReference type="Proteomes" id="UP000069030">
    <property type="component" value="Chromosome"/>
</dbReference>
<dbReference type="SUPFAM" id="SSF50969">
    <property type="entry name" value="YVTN repeat-like/Quinoprotein amine dehydrogenase"/>
    <property type="match status" value="1"/>
</dbReference>
<dbReference type="KEGG" id="mod:AS202_13065"/>
<protein>
    <submittedName>
        <fullName evidence="1">Uncharacterized protein</fullName>
    </submittedName>
</protein>
<sequence length="320" mass="36505">MSTVFGQKIRDFVVSDSLVYVLKGQNKISVYNKVTLKLVEEIQTEGDTQLNNISLKGDELIVVANNKNLLFYQNKEWKIIYSSLNKVNGVQYTSKGDGYLFTDKGIEDVSTSKIYNQQKTMNTQIRIKEGMSVPSTYFIDRSNVIWGGFNYGEWGGDIIAFDTENKSFIDLNMNEVKVELLPVVNFFEDREQVYFTSGLEHLMYSGSLIQFKDYTAKEILEVYSKSVFEDNGDDIELLGAGDYCGAEEVIYLFAGKNLLKGQLSVDLSKIENWQVLLPKSSKQENEMVIRLKVLAKNKVIYLTEKGTLTYYNYGVIHKIP</sequence>
<dbReference type="EMBL" id="CP013690">
    <property type="protein sequence ID" value="ALU28361.1"/>
    <property type="molecule type" value="Genomic_DNA"/>
</dbReference>
<evidence type="ECO:0000313" key="1">
    <source>
        <dbReference type="EMBL" id="ALU28361.1"/>
    </source>
</evidence>
<gene>
    <name evidence="1" type="ORF">AS202_13065</name>
</gene>
<reference evidence="1 2" key="1">
    <citation type="journal article" date="2016" name="J. Zhejiang Univ. Sci. B">
        <title>Antibiotic resistance mechanisms of Myroides sp.</title>
        <authorList>
            <person name="Hu S."/>
            <person name="Yuan S."/>
            <person name="Qu H."/>
            <person name="Jiang T."/>
            <person name="Zhou Y."/>
            <person name="Wang M."/>
            <person name="Ming D."/>
        </authorList>
    </citation>
    <scope>NUCLEOTIDE SEQUENCE [LARGE SCALE GENOMIC DNA]</scope>
    <source>
        <strain evidence="1 2">PR63039</strain>
    </source>
</reference>
<accession>A0AAI8C9E0</accession>
<dbReference type="InterPro" id="IPR011044">
    <property type="entry name" value="Quino_amine_DH_bsu"/>
</dbReference>
<name>A0AAI8C9E0_9FLAO</name>
<organism evidence="1 2">
    <name type="scientific">Myroides odoratimimus</name>
    <dbReference type="NCBI Taxonomy" id="76832"/>
    <lineage>
        <taxon>Bacteria</taxon>
        <taxon>Pseudomonadati</taxon>
        <taxon>Bacteroidota</taxon>
        <taxon>Flavobacteriia</taxon>
        <taxon>Flavobacteriales</taxon>
        <taxon>Flavobacteriaceae</taxon>
        <taxon>Myroides</taxon>
    </lineage>
</organism>
<evidence type="ECO:0000313" key="2">
    <source>
        <dbReference type="Proteomes" id="UP000069030"/>
    </source>
</evidence>
<dbReference type="RefSeq" id="WP_006261021.1">
    <property type="nucleotide sequence ID" value="NZ_BCMQ01000008.1"/>
</dbReference>